<proteinExistence type="predicted"/>
<evidence type="ECO:0000313" key="3">
    <source>
        <dbReference type="Proteomes" id="UP000053841"/>
    </source>
</evidence>
<name>W6Y5J1_COCC2</name>
<dbReference type="RefSeq" id="XP_007712754.1">
    <property type="nucleotide sequence ID" value="XM_007714564.1"/>
</dbReference>
<accession>W6Y5J1</accession>
<protein>
    <submittedName>
        <fullName evidence="2">Uncharacterized protein</fullName>
    </submittedName>
</protein>
<dbReference type="HOGENOM" id="CLU_1916722_0_0_1"/>
<organism evidence="2 3">
    <name type="scientific">Cochliobolus carbonum (strain 26-R-13)</name>
    <name type="common">Maize leaf spot fungus</name>
    <name type="synonym">Bipolaris zeicola</name>
    <dbReference type="NCBI Taxonomy" id="930089"/>
    <lineage>
        <taxon>Eukaryota</taxon>
        <taxon>Fungi</taxon>
        <taxon>Dikarya</taxon>
        <taxon>Ascomycota</taxon>
        <taxon>Pezizomycotina</taxon>
        <taxon>Dothideomycetes</taxon>
        <taxon>Pleosporomycetidae</taxon>
        <taxon>Pleosporales</taxon>
        <taxon>Pleosporineae</taxon>
        <taxon>Pleosporaceae</taxon>
        <taxon>Bipolaris</taxon>
    </lineage>
</organism>
<dbReference type="KEGG" id="bze:COCCADRAFT_26657"/>
<dbReference type="Proteomes" id="UP000053841">
    <property type="component" value="Unassembled WGS sequence"/>
</dbReference>
<sequence>MVIQITGQGARLERVVAVMNYGKVKAVHEIRPRSCHHQYFLTPQSLQCIDTNAVTTPCVSTFWALGWSKECCFRAAVSTKTFPITNFSAAKRRAPTRPLPAPPTMDKALRSGSSVAHSDRRIEAVPPLSGKS</sequence>
<dbReference type="GeneID" id="19146038"/>
<feature type="region of interest" description="Disordered" evidence="1">
    <location>
        <begin position="92"/>
        <end position="132"/>
    </location>
</feature>
<reference evidence="2 3" key="1">
    <citation type="journal article" date="2013" name="PLoS Genet.">
        <title>Comparative genome structure, secondary metabolite, and effector coding capacity across Cochliobolus pathogens.</title>
        <authorList>
            <person name="Condon B.J."/>
            <person name="Leng Y."/>
            <person name="Wu D."/>
            <person name="Bushley K.E."/>
            <person name="Ohm R.A."/>
            <person name="Otillar R."/>
            <person name="Martin J."/>
            <person name="Schackwitz W."/>
            <person name="Grimwood J."/>
            <person name="MohdZainudin N."/>
            <person name="Xue C."/>
            <person name="Wang R."/>
            <person name="Manning V.A."/>
            <person name="Dhillon B."/>
            <person name="Tu Z.J."/>
            <person name="Steffenson B.J."/>
            <person name="Salamov A."/>
            <person name="Sun H."/>
            <person name="Lowry S."/>
            <person name="LaButti K."/>
            <person name="Han J."/>
            <person name="Copeland A."/>
            <person name="Lindquist E."/>
            <person name="Barry K."/>
            <person name="Schmutz J."/>
            <person name="Baker S.E."/>
            <person name="Ciuffetti L.M."/>
            <person name="Grigoriev I.V."/>
            <person name="Zhong S."/>
            <person name="Turgeon B.G."/>
        </authorList>
    </citation>
    <scope>NUCLEOTIDE SEQUENCE [LARGE SCALE GENOMIC DNA]</scope>
    <source>
        <strain evidence="2 3">26-R-13</strain>
    </source>
</reference>
<evidence type="ECO:0000256" key="1">
    <source>
        <dbReference type="SAM" id="MobiDB-lite"/>
    </source>
</evidence>
<dbReference type="EMBL" id="KI964621">
    <property type="protein sequence ID" value="EUC32920.1"/>
    <property type="molecule type" value="Genomic_DNA"/>
</dbReference>
<dbReference type="AlphaFoldDB" id="W6Y5J1"/>
<evidence type="ECO:0000313" key="2">
    <source>
        <dbReference type="EMBL" id="EUC32920.1"/>
    </source>
</evidence>
<gene>
    <name evidence="2" type="ORF">COCCADRAFT_26657</name>
</gene>
<keyword evidence="3" id="KW-1185">Reference proteome</keyword>